<gene>
    <name evidence="1" type="ORF">M8231_02120</name>
</gene>
<evidence type="ECO:0000313" key="2">
    <source>
        <dbReference type="Proteomes" id="UP001055429"/>
    </source>
</evidence>
<accession>A0ABY4SPI1</accession>
<proteinExistence type="predicted"/>
<dbReference type="EMBL" id="CP097649">
    <property type="protein sequence ID" value="URI15814.1"/>
    <property type="molecule type" value="Genomic_DNA"/>
</dbReference>
<reference evidence="1" key="1">
    <citation type="submission" date="2022-05" db="EMBL/GenBank/DDBJ databases">
        <title>Brevundimonas albigilva TT17 genome sequence.</title>
        <authorList>
            <person name="Lee K."/>
            <person name="Son H."/>
        </authorList>
    </citation>
    <scope>NUCLEOTIDE SEQUENCE</scope>
    <source>
        <strain evidence="1">TT17</strain>
    </source>
</reference>
<name>A0ABY4SPI1_9CAUL</name>
<protein>
    <submittedName>
        <fullName evidence="1">Phage head-tail adapter protein</fullName>
    </submittedName>
</protein>
<evidence type="ECO:0000313" key="1">
    <source>
        <dbReference type="EMBL" id="URI15814.1"/>
    </source>
</evidence>
<keyword evidence="2" id="KW-1185">Reference proteome</keyword>
<sequence>MTVLAGLYRAVEAQTPYGGRSVTFEPAGSAWLKCGARRRQERGSGDERHAVETMTAEARADARLAVGRRLRLGGADWAIVTVEPTRPGRAKLGLERVR</sequence>
<organism evidence="1 2">
    <name type="scientific">Brevundimonas albigilva</name>
    <dbReference type="NCBI Taxonomy" id="1312364"/>
    <lineage>
        <taxon>Bacteria</taxon>
        <taxon>Pseudomonadati</taxon>
        <taxon>Pseudomonadota</taxon>
        <taxon>Alphaproteobacteria</taxon>
        <taxon>Caulobacterales</taxon>
        <taxon>Caulobacteraceae</taxon>
        <taxon>Brevundimonas</taxon>
    </lineage>
</organism>
<dbReference type="Proteomes" id="UP001055429">
    <property type="component" value="Chromosome"/>
</dbReference>
<dbReference type="RefSeq" id="WP_249751355.1">
    <property type="nucleotide sequence ID" value="NZ_CP097298.1"/>
</dbReference>